<sequence length="1328" mass="150944">MNKFVPLHNKLMQMKIVRLMIMTLLLSIGMTGRGNILFRHIGVESGLSQSTVLAILQDRTGLMWIGTKSGLNRYDGTLFKWYYSHPDGHSLGSSYINALFEDTNGRIWVGTDCGVWIYNPLTDSFSRFDKRSADGESITNMVNVIKGHGDKIYITANEQGVFCYDLRHNRLSHFRLKGYPNVAGMSIDDDGTVWLGLFGGGLYTTNYAFRTLTPFRTQDGKTPFADNIVSAILPLGNGCYAIGTDKQGLSLIDAAHHSFQPVVTSVGGKELFVRNLILSHHEIWAATEQGMLVYNIDTHATQHFTYNPMDPFSISDNPLYCLYKDREGGLWAGSYFGGLNYLPAIHPIFERFVPQGSENGLHGRRVREMVMDKQGKIWIGTEDSGLNCMDPDSETFSYIVDSNAFPNIHGLCVNDNELWVGTFASGLRIIDTHTHRLVKTFKAAGRPGSLHDNTIFSIARSPQGIMCLGTIRGLCTYNAKTQTFIYDRAVPPVLINDVSFDSHGNLWLATQTNGVFMRHNGRWENFKATQSGLTSNKALSIFEDSNGNIWVTTQGGGVCKFNFLTHRFKPLQQGILNSTSTFFRIEEDRDGVFWLSGYAGFVRYDPHNGDVRTYNNRTMLLDNQFNYNSSLIDKRGRIYFGSLSGIVRFSPSAFKKEQRVPRLVATDLYIGNEHVDNFTKDTPLEKNIVFTHKLSLAYNQNAFRLHVVPLSYSRQNWGSLEYKLEGFDKDWQPLGTDFFMTYANLPAGSYQLIVRMKDQNGKTYPNVYKLDIDVRPFFLFSFWAKLFYVVLLSILIWLLMRYWNHRSETRRQLAMEAFETRKEQELYQSKIHFFTNVAHEIRTPLTLILGPLENILSTQKVKDNDVKDDLNIMYENTRRLTDLINQLLDFRKTEKDGLRLNFEYCNLTKIVTDVYNRFCSVMREKNINATLSLQSNLHGYVDHEGFTKIVSNLINNAVKYCLSYVSVTLKTDDTQLFFIVANDGNIIPMELRERIFEPFFRIDTAEHSTSGTGIGLALARSLAELHNGHLRMGNETDTNVFVLTLPLVQEVPVRLDANGKGDVTTVKAEPETIQETQAKPYTLLLVEDNVQMLQYEKRCLEREYNIITATDGESALLQMEHNNVNLVVTDVMMEPMDGMELCRRIKYNVDLSHIPVIILTAVTSERGKMEGMESGADAYIVKPFSMDFLSQTVQNLLRQREEIKKMYATSPFVSASSASISPADAEFLERLKAAVMRNISNSDFNVDLLAAEMNMSRTSLNRKVRGTLDQSPNNYIRIERLKAAAEMLKVGDKKVNEVCYSVGFSSPSYFTKCFYEQFGILPKEFNKE</sequence>
<dbReference type="InterPro" id="IPR004358">
    <property type="entry name" value="Sig_transdc_His_kin-like_C"/>
</dbReference>
<dbReference type="Gene3D" id="3.40.50.2300">
    <property type="match status" value="1"/>
</dbReference>
<keyword evidence="4" id="KW-0805">Transcription regulation</keyword>
<dbReference type="Pfam" id="PF02518">
    <property type="entry name" value="HATPase_c"/>
    <property type="match status" value="1"/>
</dbReference>
<evidence type="ECO:0000256" key="7">
    <source>
        <dbReference type="SAM" id="Phobius"/>
    </source>
</evidence>
<dbReference type="PROSITE" id="PS50109">
    <property type="entry name" value="HIS_KIN"/>
    <property type="match status" value="1"/>
</dbReference>
<evidence type="ECO:0000313" key="11">
    <source>
        <dbReference type="EMBL" id="EFI47970.1"/>
    </source>
</evidence>
<protein>
    <recommendedName>
        <fullName evidence="2">histidine kinase</fullName>
        <ecNumber evidence="2">2.7.13.3</ecNumber>
    </recommendedName>
</protein>
<dbReference type="SMART" id="SM00388">
    <property type="entry name" value="HisKA"/>
    <property type="match status" value="1"/>
</dbReference>
<evidence type="ECO:0000256" key="6">
    <source>
        <dbReference type="PROSITE-ProRule" id="PRU00169"/>
    </source>
</evidence>
<dbReference type="EMBL" id="GL349570">
    <property type="protein sequence ID" value="EFI47970.1"/>
    <property type="molecule type" value="Genomic_DNA"/>
</dbReference>
<evidence type="ECO:0000313" key="12">
    <source>
        <dbReference type="Proteomes" id="UP000003805"/>
    </source>
</evidence>
<proteinExistence type="predicted"/>
<keyword evidence="12" id="KW-1185">Reference proteome</keyword>
<dbReference type="SMART" id="SM00387">
    <property type="entry name" value="HATPase_c"/>
    <property type="match status" value="1"/>
</dbReference>
<dbReference type="InterPro" id="IPR013783">
    <property type="entry name" value="Ig-like_fold"/>
</dbReference>
<keyword evidence="7" id="KW-0812">Transmembrane</keyword>
<dbReference type="InterPro" id="IPR011047">
    <property type="entry name" value="Quinoprotein_ADH-like_sf"/>
</dbReference>
<dbReference type="SMART" id="SM00342">
    <property type="entry name" value="HTH_ARAC"/>
    <property type="match status" value="1"/>
</dbReference>
<gene>
    <name evidence="11" type="ORF">HMPREF0665_01966</name>
</gene>
<dbReference type="PRINTS" id="PR00344">
    <property type="entry name" value="BCTRLSENSOR"/>
</dbReference>
<dbReference type="SUPFAM" id="SSF46689">
    <property type="entry name" value="Homeodomain-like"/>
    <property type="match status" value="1"/>
</dbReference>
<dbReference type="InterPro" id="IPR018060">
    <property type="entry name" value="HTH_AraC"/>
</dbReference>
<dbReference type="GO" id="GO:0043565">
    <property type="term" value="F:sequence-specific DNA binding"/>
    <property type="evidence" value="ECO:0007669"/>
    <property type="project" value="InterPro"/>
</dbReference>
<dbReference type="SUPFAM" id="SSF50998">
    <property type="entry name" value="Quinoprotein alcohol dehydrogenase-like"/>
    <property type="match status" value="1"/>
</dbReference>
<dbReference type="Pfam" id="PF07495">
    <property type="entry name" value="Y_Y_Y"/>
    <property type="match status" value="1"/>
</dbReference>
<dbReference type="InterPro" id="IPR003594">
    <property type="entry name" value="HATPase_dom"/>
</dbReference>
<dbReference type="eggNOG" id="COG5002">
    <property type="taxonomic scope" value="Bacteria"/>
</dbReference>
<dbReference type="CDD" id="cd00082">
    <property type="entry name" value="HisKA"/>
    <property type="match status" value="1"/>
</dbReference>
<evidence type="ECO:0000259" key="9">
    <source>
        <dbReference type="PROSITE" id="PS50109"/>
    </source>
</evidence>
<keyword evidence="11" id="KW-0808">Transferase</keyword>
<dbReference type="InterPro" id="IPR011123">
    <property type="entry name" value="Y_Y_Y"/>
</dbReference>
<dbReference type="Gene3D" id="1.10.287.130">
    <property type="match status" value="1"/>
</dbReference>
<dbReference type="Gene3D" id="3.30.565.10">
    <property type="entry name" value="Histidine kinase-like ATPase, C-terminal domain"/>
    <property type="match status" value="1"/>
</dbReference>
<keyword evidence="3 6" id="KW-0597">Phosphoprotein</keyword>
<dbReference type="Gene3D" id="2.60.40.10">
    <property type="entry name" value="Immunoglobulins"/>
    <property type="match status" value="1"/>
</dbReference>
<organism evidence="11 12">
    <name type="scientific">Segatella oris C735</name>
    <dbReference type="NCBI Taxonomy" id="563008"/>
    <lineage>
        <taxon>Bacteria</taxon>
        <taxon>Pseudomonadati</taxon>
        <taxon>Bacteroidota</taxon>
        <taxon>Bacteroidia</taxon>
        <taxon>Bacteroidales</taxon>
        <taxon>Prevotellaceae</taxon>
        <taxon>Segatella</taxon>
    </lineage>
</organism>
<keyword evidence="7" id="KW-1133">Transmembrane helix</keyword>
<name>D7NEI8_9BACT</name>
<dbReference type="InterPro" id="IPR011110">
    <property type="entry name" value="Reg_prop"/>
</dbReference>
<dbReference type="InterPro" id="IPR003661">
    <property type="entry name" value="HisK_dim/P_dom"/>
</dbReference>
<dbReference type="SMART" id="SM00448">
    <property type="entry name" value="REC"/>
    <property type="match status" value="1"/>
</dbReference>
<dbReference type="PROSITE" id="PS01124">
    <property type="entry name" value="HTH_ARAC_FAMILY_2"/>
    <property type="match status" value="1"/>
</dbReference>
<evidence type="ECO:0000256" key="3">
    <source>
        <dbReference type="ARBA" id="ARBA00022553"/>
    </source>
</evidence>
<dbReference type="eggNOG" id="COG0745">
    <property type="taxonomic scope" value="Bacteria"/>
</dbReference>
<evidence type="ECO:0000256" key="4">
    <source>
        <dbReference type="ARBA" id="ARBA00023015"/>
    </source>
</evidence>
<dbReference type="Pfam" id="PF07494">
    <property type="entry name" value="Reg_prop"/>
    <property type="match status" value="5"/>
</dbReference>
<dbReference type="PANTHER" id="PTHR43547">
    <property type="entry name" value="TWO-COMPONENT HISTIDINE KINASE"/>
    <property type="match status" value="1"/>
</dbReference>
<dbReference type="Pfam" id="PF12833">
    <property type="entry name" value="HTH_18"/>
    <property type="match status" value="1"/>
</dbReference>
<dbReference type="SUPFAM" id="SSF47384">
    <property type="entry name" value="Homodimeric domain of signal transducing histidine kinase"/>
    <property type="match status" value="1"/>
</dbReference>
<dbReference type="CDD" id="cd17574">
    <property type="entry name" value="REC_OmpR"/>
    <property type="match status" value="1"/>
</dbReference>
<dbReference type="GO" id="GO:0000155">
    <property type="term" value="F:phosphorelay sensor kinase activity"/>
    <property type="evidence" value="ECO:0007669"/>
    <property type="project" value="InterPro"/>
</dbReference>
<feature type="transmembrane region" description="Helical" evidence="7">
    <location>
        <begin position="777"/>
        <end position="800"/>
    </location>
</feature>
<dbReference type="FunFam" id="1.10.287.130:FF:000045">
    <property type="entry name" value="Two-component system sensor histidine kinase/response regulator"/>
    <property type="match status" value="1"/>
</dbReference>
<feature type="domain" description="Response regulatory" evidence="10">
    <location>
        <begin position="1082"/>
        <end position="1197"/>
    </location>
</feature>
<keyword evidence="7" id="KW-0472">Membrane</keyword>
<dbReference type="eggNOG" id="COG3292">
    <property type="taxonomic scope" value="Bacteria"/>
</dbReference>
<dbReference type="GO" id="GO:0003700">
    <property type="term" value="F:DNA-binding transcription factor activity"/>
    <property type="evidence" value="ECO:0007669"/>
    <property type="project" value="InterPro"/>
</dbReference>
<dbReference type="Gene3D" id="2.130.10.10">
    <property type="entry name" value="YVTN repeat-like/Quinoprotein amine dehydrogenase"/>
    <property type="match status" value="2"/>
</dbReference>
<comment type="catalytic activity">
    <reaction evidence="1">
        <text>ATP + protein L-histidine = ADP + protein N-phospho-L-histidine.</text>
        <dbReference type="EC" id="2.7.13.3"/>
    </reaction>
</comment>
<keyword evidence="5" id="KW-0804">Transcription</keyword>
<keyword evidence="11" id="KW-0418">Kinase</keyword>
<evidence type="ECO:0000256" key="2">
    <source>
        <dbReference type="ARBA" id="ARBA00012438"/>
    </source>
</evidence>
<evidence type="ECO:0000256" key="1">
    <source>
        <dbReference type="ARBA" id="ARBA00000085"/>
    </source>
</evidence>
<dbReference type="InterPro" id="IPR001789">
    <property type="entry name" value="Sig_transdc_resp-reg_receiver"/>
</dbReference>
<dbReference type="EC" id="2.7.13.3" evidence="2"/>
<evidence type="ECO:0000259" key="8">
    <source>
        <dbReference type="PROSITE" id="PS01124"/>
    </source>
</evidence>
<accession>D7NEI8</accession>
<feature type="domain" description="Histidine kinase" evidence="9">
    <location>
        <begin position="836"/>
        <end position="1049"/>
    </location>
</feature>
<dbReference type="HOGENOM" id="CLU_000445_28_1_10"/>
<dbReference type="Proteomes" id="UP000003805">
    <property type="component" value="Unassembled WGS sequence"/>
</dbReference>
<reference evidence="11 12" key="1">
    <citation type="submission" date="2010-02" db="EMBL/GenBank/DDBJ databases">
        <title>The Genome Sequence of Prevotella oris strain C735.</title>
        <authorList>
            <consortium name="The Broad Institute Genome Sequencing Platform"/>
            <person name="Ward D."/>
            <person name="Feldgarden M."/>
            <person name="Earl A."/>
            <person name="Young S.K."/>
            <person name="Zeng Q."/>
            <person name="Koehrsen M."/>
            <person name="Alvarado L."/>
            <person name="Berlin A."/>
            <person name="Bochicchio J."/>
            <person name="Borenstein D."/>
            <person name="Chapman S.B."/>
            <person name="Chen Z."/>
            <person name="Engels R."/>
            <person name="Freedman E."/>
            <person name="Gellesch M."/>
            <person name="Goldberg J."/>
            <person name="Griggs A."/>
            <person name="Gujja S."/>
            <person name="Heilman E."/>
            <person name="Heiman D."/>
            <person name="Hepburn T."/>
            <person name="Howarth C."/>
            <person name="Jen D."/>
            <person name="Larson L."/>
            <person name="Mehta T."/>
            <person name="Park D."/>
            <person name="Pearson M."/>
            <person name="Roberts A."/>
            <person name="Saif S."/>
            <person name="Shea T."/>
            <person name="Shenoy N."/>
            <person name="Sisk P."/>
            <person name="Stolte C."/>
            <person name="Sykes S."/>
            <person name="Thomson T."/>
            <person name="Walk T."/>
            <person name="White J."/>
            <person name="Yandava C."/>
            <person name="Sibley C.D."/>
            <person name="Field T.R."/>
            <person name="Grinwis M."/>
            <person name="Eshaghurshan C.S."/>
            <person name="Surette M.G."/>
            <person name="Haas B."/>
            <person name="Nusbaum C."/>
            <person name="Birren B."/>
        </authorList>
    </citation>
    <scope>NUCLEOTIDE SEQUENCE [LARGE SCALE GENOMIC DNA]</scope>
    <source>
        <strain evidence="11 12">C735</strain>
    </source>
</reference>
<dbReference type="InterPro" id="IPR036097">
    <property type="entry name" value="HisK_dim/P_sf"/>
</dbReference>
<dbReference type="SUPFAM" id="SSF52172">
    <property type="entry name" value="CheY-like"/>
    <property type="match status" value="1"/>
</dbReference>
<feature type="domain" description="HTH araC/xylS-type" evidence="8">
    <location>
        <begin position="1229"/>
        <end position="1328"/>
    </location>
</feature>
<evidence type="ECO:0000256" key="5">
    <source>
        <dbReference type="ARBA" id="ARBA00023163"/>
    </source>
</evidence>
<dbReference type="InterPro" id="IPR009057">
    <property type="entry name" value="Homeodomain-like_sf"/>
</dbReference>
<dbReference type="PANTHER" id="PTHR43547:SF2">
    <property type="entry name" value="HYBRID SIGNAL TRANSDUCTION HISTIDINE KINASE C"/>
    <property type="match status" value="1"/>
</dbReference>
<dbReference type="SUPFAM" id="SSF63829">
    <property type="entry name" value="Calcium-dependent phosphotriesterase"/>
    <property type="match status" value="1"/>
</dbReference>
<dbReference type="Pfam" id="PF00072">
    <property type="entry name" value="Response_reg"/>
    <property type="match status" value="1"/>
</dbReference>
<dbReference type="Gene3D" id="1.10.10.60">
    <property type="entry name" value="Homeodomain-like"/>
    <property type="match status" value="1"/>
</dbReference>
<dbReference type="Pfam" id="PF00512">
    <property type="entry name" value="HisKA"/>
    <property type="match status" value="1"/>
</dbReference>
<dbReference type="InterPro" id="IPR011006">
    <property type="entry name" value="CheY-like_superfamily"/>
</dbReference>
<dbReference type="InterPro" id="IPR005467">
    <property type="entry name" value="His_kinase_dom"/>
</dbReference>
<dbReference type="PROSITE" id="PS50110">
    <property type="entry name" value="RESPONSE_REGULATORY"/>
    <property type="match status" value="1"/>
</dbReference>
<dbReference type="InterPro" id="IPR015943">
    <property type="entry name" value="WD40/YVTN_repeat-like_dom_sf"/>
</dbReference>
<dbReference type="InterPro" id="IPR036890">
    <property type="entry name" value="HATPase_C_sf"/>
</dbReference>
<feature type="modified residue" description="4-aspartylphosphate" evidence="6">
    <location>
        <position position="1130"/>
    </location>
</feature>
<evidence type="ECO:0000259" key="10">
    <source>
        <dbReference type="PROSITE" id="PS50110"/>
    </source>
</evidence>
<dbReference type="SUPFAM" id="SSF55874">
    <property type="entry name" value="ATPase domain of HSP90 chaperone/DNA topoisomerase II/histidine kinase"/>
    <property type="match status" value="1"/>
</dbReference>